<sequence>MITLKKRQNIICAVLLHLIMSFLVVNAQDTGDSKKPDSDEELAKKLANPNATLGQMLFPIDYVNYNGDIPDANQNGFVLNFQPSLPIPISQGINLYVRPLIPVFLSQPVLGINGFENKGGLGNISADVAIGKTWPSKWITLVGVFGGFPTASNKALRASQVTLGPEIMAAKLTKWGVLGLMVSQAIGVGSVKDYAGGTIFTNDVFGTSTGPKSASVTAGQYFYTVNLSKGWQISATPTYAYNHRGTKGNKLSLPIGTGAQKVLKFGKLPVRMGLQYWYYVASPDAFGPQHQIRFTFAPVVPLPW</sequence>
<name>A0A5C4SKC9_9FLAO</name>
<reference evidence="2 3" key="1">
    <citation type="submission" date="2019-05" db="EMBL/GenBank/DDBJ databases">
        <title>Tamlana fucoidanivorans sp. nov., isolated from the surface of algae collected from Fujian province in China.</title>
        <authorList>
            <person name="Li J."/>
        </authorList>
    </citation>
    <scope>NUCLEOTIDE SEQUENCE [LARGE SCALE GENOMIC DNA]</scope>
    <source>
        <strain evidence="2 3">CW2-9</strain>
    </source>
</reference>
<protein>
    <recommendedName>
        <fullName evidence="4">Transporter</fullName>
    </recommendedName>
</protein>
<feature type="chain" id="PRO_5022799899" description="Transporter" evidence="1">
    <location>
        <begin position="28"/>
        <end position="304"/>
    </location>
</feature>
<evidence type="ECO:0008006" key="4">
    <source>
        <dbReference type="Google" id="ProtNLM"/>
    </source>
</evidence>
<dbReference type="EMBL" id="VDCS01000008">
    <property type="protein sequence ID" value="TNJ44303.1"/>
    <property type="molecule type" value="Genomic_DNA"/>
</dbReference>
<dbReference type="AlphaFoldDB" id="A0A5C4SKC9"/>
<evidence type="ECO:0000256" key="1">
    <source>
        <dbReference type="SAM" id="SignalP"/>
    </source>
</evidence>
<organism evidence="2 3">
    <name type="scientific">Allotamlana fucoidanivorans</name>
    <dbReference type="NCBI Taxonomy" id="2583814"/>
    <lineage>
        <taxon>Bacteria</taxon>
        <taxon>Pseudomonadati</taxon>
        <taxon>Bacteroidota</taxon>
        <taxon>Flavobacteriia</taxon>
        <taxon>Flavobacteriales</taxon>
        <taxon>Flavobacteriaceae</taxon>
        <taxon>Allotamlana</taxon>
    </lineage>
</organism>
<keyword evidence="1" id="KW-0732">Signal</keyword>
<proteinExistence type="predicted"/>
<evidence type="ECO:0000313" key="2">
    <source>
        <dbReference type="EMBL" id="TNJ44303.1"/>
    </source>
</evidence>
<dbReference type="RefSeq" id="WP_139697208.1">
    <property type="nucleotide sequence ID" value="NZ_CP074074.1"/>
</dbReference>
<gene>
    <name evidence="2" type="ORF">FGF67_09760</name>
</gene>
<accession>A0A5C4SKC9</accession>
<dbReference type="OrthoDB" id="9809066at2"/>
<keyword evidence="3" id="KW-1185">Reference proteome</keyword>
<evidence type="ECO:0000313" key="3">
    <source>
        <dbReference type="Proteomes" id="UP000308713"/>
    </source>
</evidence>
<dbReference type="Proteomes" id="UP000308713">
    <property type="component" value="Unassembled WGS sequence"/>
</dbReference>
<feature type="signal peptide" evidence="1">
    <location>
        <begin position="1"/>
        <end position="27"/>
    </location>
</feature>
<comment type="caution">
    <text evidence="2">The sequence shown here is derived from an EMBL/GenBank/DDBJ whole genome shotgun (WGS) entry which is preliminary data.</text>
</comment>